<comment type="caution">
    <text evidence="3">The sequence shown here is derived from an EMBL/GenBank/DDBJ whole genome shotgun (WGS) entry which is preliminary data.</text>
</comment>
<keyword evidence="1" id="KW-0732">Signal</keyword>
<dbReference type="InterPro" id="IPR036508">
    <property type="entry name" value="Chitin-bd_dom_sf"/>
</dbReference>
<keyword evidence="4" id="KW-1185">Reference proteome</keyword>
<dbReference type="InterPro" id="IPR002557">
    <property type="entry name" value="Chitin-bd_dom"/>
</dbReference>
<dbReference type="AlphaFoldDB" id="A0ABD0KLM7"/>
<dbReference type="Proteomes" id="UP001519460">
    <property type="component" value="Unassembled WGS sequence"/>
</dbReference>
<evidence type="ECO:0000259" key="2">
    <source>
        <dbReference type="PROSITE" id="PS50940"/>
    </source>
</evidence>
<evidence type="ECO:0000313" key="4">
    <source>
        <dbReference type="Proteomes" id="UP001519460"/>
    </source>
</evidence>
<reference evidence="3 4" key="1">
    <citation type="journal article" date="2023" name="Sci. Data">
        <title>Genome assembly of the Korean intertidal mud-creeper Batillaria attramentaria.</title>
        <authorList>
            <person name="Patra A.K."/>
            <person name="Ho P.T."/>
            <person name="Jun S."/>
            <person name="Lee S.J."/>
            <person name="Kim Y."/>
            <person name="Won Y.J."/>
        </authorList>
    </citation>
    <scope>NUCLEOTIDE SEQUENCE [LARGE SCALE GENOMIC DNA]</scope>
    <source>
        <strain evidence="3">Wonlab-2016</strain>
    </source>
</reference>
<proteinExistence type="predicted"/>
<dbReference type="PROSITE" id="PS50940">
    <property type="entry name" value="CHIT_BIND_II"/>
    <property type="match status" value="1"/>
</dbReference>
<organism evidence="3 4">
    <name type="scientific">Batillaria attramentaria</name>
    <dbReference type="NCBI Taxonomy" id="370345"/>
    <lineage>
        <taxon>Eukaryota</taxon>
        <taxon>Metazoa</taxon>
        <taxon>Spiralia</taxon>
        <taxon>Lophotrochozoa</taxon>
        <taxon>Mollusca</taxon>
        <taxon>Gastropoda</taxon>
        <taxon>Caenogastropoda</taxon>
        <taxon>Sorbeoconcha</taxon>
        <taxon>Cerithioidea</taxon>
        <taxon>Batillariidae</taxon>
        <taxon>Batillaria</taxon>
    </lineage>
</organism>
<feature type="chain" id="PRO_5044837714" description="Chitin-binding type-2 domain-containing protein" evidence="1">
    <location>
        <begin position="27"/>
        <end position="182"/>
    </location>
</feature>
<accession>A0ABD0KLM7</accession>
<evidence type="ECO:0000256" key="1">
    <source>
        <dbReference type="SAM" id="SignalP"/>
    </source>
</evidence>
<feature type="signal peptide" evidence="1">
    <location>
        <begin position="1"/>
        <end position="26"/>
    </location>
</feature>
<dbReference type="SMART" id="SM00494">
    <property type="entry name" value="ChtBD2"/>
    <property type="match status" value="2"/>
</dbReference>
<dbReference type="EMBL" id="JACVVK020000156">
    <property type="protein sequence ID" value="KAK7487972.1"/>
    <property type="molecule type" value="Genomic_DNA"/>
</dbReference>
<name>A0ABD0KLM7_9CAEN</name>
<gene>
    <name evidence="3" type="ORF">BaRGS_00020717</name>
</gene>
<sequence length="182" mass="20232">MAPFLCLMVTFVTVFVTFNPVTLTYGEVTTASIDLTQPLPAGYPNPCTPQHIQHQHLYWAYPPDRNKFIQCDGTGHAYLQACAEHQRWNQREQTCVEHHNNPQSGTTINPGSTTPAPANPCTPEAEAAGNQFFPVPCDHTRFIQCGVAGNHWVQDCPRHMFFDPSINICVTADPQHTDPACN</sequence>
<dbReference type="Gene3D" id="2.170.140.10">
    <property type="entry name" value="Chitin binding domain"/>
    <property type="match status" value="2"/>
</dbReference>
<protein>
    <recommendedName>
        <fullName evidence="2">Chitin-binding type-2 domain-containing protein</fullName>
    </recommendedName>
</protein>
<feature type="domain" description="Chitin-binding type-2" evidence="2">
    <location>
        <begin position="118"/>
        <end position="182"/>
    </location>
</feature>
<dbReference type="SUPFAM" id="SSF57625">
    <property type="entry name" value="Invertebrate chitin-binding proteins"/>
    <property type="match status" value="2"/>
</dbReference>
<evidence type="ECO:0000313" key="3">
    <source>
        <dbReference type="EMBL" id="KAK7487972.1"/>
    </source>
</evidence>